<dbReference type="AlphaFoldDB" id="A0A087TGN8"/>
<keyword evidence="3" id="KW-1185">Reference proteome</keyword>
<feature type="region of interest" description="Disordered" evidence="1">
    <location>
        <begin position="54"/>
        <end position="83"/>
    </location>
</feature>
<proteinExistence type="predicted"/>
<organism evidence="2 3">
    <name type="scientific">Stegodyphus mimosarum</name>
    <name type="common">African social velvet spider</name>
    <dbReference type="NCBI Taxonomy" id="407821"/>
    <lineage>
        <taxon>Eukaryota</taxon>
        <taxon>Metazoa</taxon>
        <taxon>Ecdysozoa</taxon>
        <taxon>Arthropoda</taxon>
        <taxon>Chelicerata</taxon>
        <taxon>Arachnida</taxon>
        <taxon>Araneae</taxon>
        <taxon>Araneomorphae</taxon>
        <taxon>Entelegynae</taxon>
        <taxon>Eresoidea</taxon>
        <taxon>Eresidae</taxon>
        <taxon>Stegodyphus</taxon>
    </lineage>
</organism>
<reference evidence="2 3" key="1">
    <citation type="submission" date="2013-11" db="EMBL/GenBank/DDBJ databases">
        <title>Genome sequencing of Stegodyphus mimosarum.</title>
        <authorList>
            <person name="Bechsgaard J."/>
        </authorList>
    </citation>
    <scope>NUCLEOTIDE SEQUENCE [LARGE SCALE GENOMIC DNA]</scope>
</reference>
<gene>
    <name evidence="2" type="ORF">X975_02689</name>
</gene>
<accession>A0A087TGN8</accession>
<feature type="non-terminal residue" evidence="2">
    <location>
        <position position="105"/>
    </location>
</feature>
<dbReference type="EMBL" id="KK115148">
    <property type="protein sequence ID" value="KFM64277.1"/>
    <property type="molecule type" value="Genomic_DNA"/>
</dbReference>
<sequence length="105" mass="12035">MSTNQSVSHHHLKITATTEINNKTQLVSSWIKSTCFRVFHHNQFIPVEQQQFAGAEDDRVTSRSTRRSATTTTTRTTTNKHGNAVHLFRKPLYHMLYDAASMKSM</sequence>
<evidence type="ECO:0000313" key="3">
    <source>
        <dbReference type="Proteomes" id="UP000054359"/>
    </source>
</evidence>
<protein>
    <submittedName>
        <fullName evidence="2">Uncharacterized protein</fullName>
    </submittedName>
</protein>
<evidence type="ECO:0000256" key="1">
    <source>
        <dbReference type="SAM" id="MobiDB-lite"/>
    </source>
</evidence>
<feature type="compositionally biased region" description="Low complexity" evidence="1">
    <location>
        <begin position="67"/>
        <end position="77"/>
    </location>
</feature>
<evidence type="ECO:0000313" key="2">
    <source>
        <dbReference type="EMBL" id="KFM64277.1"/>
    </source>
</evidence>
<dbReference type="Proteomes" id="UP000054359">
    <property type="component" value="Unassembled WGS sequence"/>
</dbReference>
<name>A0A087TGN8_STEMI</name>